<name>A0A2P2PD31_RHIMU</name>
<proteinExistence type="predicted"/>
<organism evidence="1">
    <name type="scientific">Rhizophora mucronata</name>
    <name type="common">Asiatic mangrove</name>
    <dbReference type="NCBI Taxonomy" id="61149"/>
    <lineage>
        <taxon>Eukaryota</taxon>
        <taxon>Viridiplantae</taxon>
        <taxon>Streptophyta</taxon>
        <taxon>Embryophyta</taxon>
        <taxon>Tracheophyta</taxon>
        <taxon>Spermatophyta</taxon>
        <taxon>Magnoliopsida</taxon>
        <taxon>eudicotyledons</taxon>
        <taxon>Gunneridae</taxon>
        <taxon>Pentapetalae</taxon>
        <taxon>rosids</taxon>
        <taxon>fabids</taxon>
        <taxon>Malpighiales</taxon>
        <taxon>Rhizophoraceae</taxon>
        <taxon>Rhizophora</taxon>
    </lineage>
</organism>
<evidence type="ECO:0000313" key="1">
    <source>
        <dbReference type="EMBL" id="MBX52660.1"/>
    </source>
</evidence>
<sequence length="23" mass="2562">MLHLQSHALLSLPCLLAPLHLLQ</sequence>
<accession>A0A2P2PD31</accession>
<protein>
    <submittedName>
        <fullName evidence="1">Uncharacterized protein</fullName>
    </submittedName>
</protein>
<dbReference type="EMBL" id="GGEC01072176">
    <property type="protein sequence ID" value="MBX52660.1"/>
    <property type="molecule type" value="Transcribed_RNA"/>
</dbReference>
<reference evidence="1" key="1">
    <citation type="submission" date="2018-02" db="EMBL/GenBank/DDBJ databases">
        <title>Rhizophora mucronata_Transcriptome.</title>
        <authorList>
            <person name="Meera S.P."/>
            <person name="Sreeshan A."/>
            <person name="Augustine A."/>
        </authorList>
    </citation>
    <scope>NUCLEOTIDE SEQUENCE</scope>
    <source>
        <tissue evidence="1">Leaf</tissue>
    </source>
</reference>
<dbReference type="AlphaFoldDB" id="A0A2P2PD31"/>